<sequence>MIYKSFVHLSRHAALAKSLWTGANPSSQQALLSSTRPYATSGKQPQQQQQINLTALDGKLLVTPIIPIDPASATPSSTPRPRRSSTSSLDQPDLPQKKTTSRRYSISRADHLSSQLNKHAHHRSQQLRITTTASAVATYRQLKAANKDLSTAYFESILDQLSTNLLSDATPQDTLAAILSVYTDAVSGAHKPSSRIYASVIYSLIALADHTDAAPKQRSNLPPTAPRPSNGDSADSLYRAALDIYTASNCVNTQNYSPELYVCIILAATRLGAFDLLYAVPDHLAANKTNLTARITAALVKGYGKRGDIKAAVECYQHYKFMASSALAASSAEDECALYAALVRAYCDCQRHDDAVIFAGHALETAIDHPEPAGLLVAELIAGHARAGLCTQALPWLEHVDAKYLIDDEGVSALAVLSANITAANNADAAKVLYQYALAQESISADIRDVIRGDYLIACAGNNLTLELLEAIAEASTAQAVWGLSTVAIVTRHLLRAGHVALALRTFENAPLRDPTGEAAAAVSVLVDGLRETGLLTPELALRVLFSPAVAAARTTAFSDPSGGAVLCVALLHGEYLRGNLHRALLANTSNARRLMDVLLAWAHIAGSNNSLGGLAIAAPLAEGLRCLMAAAVDVYTHQQKQAPQQQSDAANDVLFREEVYNVLSALQDHHTLHIWMSFCASTAPQDGAGTGLKSGGFANHPAQVHHHLAADPFKILELGLSYRHN</sequence>
<keyword evidence="3" id="KW-1185">Reference proteome</keyword>
<dbReference type="AlphaFoldDB" id="A0A0J9YHH8"/>
<accession>A0A0J9YHH8</accession>
<dbReference type="Gene3D" id="1.25.40.10">
    <property type="entry name" value="Tetratricopeptide repeat domain"/>
    <property type="match status" value="1"/>
</dbReference>
<evidence type="ECO:0008006" key="4">
    <source>
        <dbReference type="Google" id="ProtNLM"/>
    </source>
</evidence>
<feature type="compositionally biased region" description="Low complexity" evidence="1">
    <location>
        <begin position="68"/>
        <end position="88"/>
    </location>
</feature>
<name>A0A0J9YHH8_GEOCN</name>
<dbReference type="OrthoDB" id="411857at2759"/>
<proteinExistence type="predicted"/>
<gene>
    <name evidence="2" type="ORF">BN980_GECA01s04696g</name>
</gene>
<evidence type="ECO:0000256" key="1">
    <source>
        <dbReference type="SAM" id="MobiDB-lite"/>
    </source>
</evidence>
<dbReference type="STRING" id="1173061.A0A0J9YHH8"/>
<reference evidence="2" key="1">
    <citation type="submission" date="2014-03" db="EMBL/GenBank/DDBJ databases">
        <authorList>
            <person name="Casaregola S."/>
        </authorList>
    </citation>
    <scope>NUCLEOTIDE SEQUENCE [LARGE SCALE GENOMIC DNA]</scope>
    <source>
        <strain evidence="2">CLIB 918</strain>
    </source>
</reference>
<comment type="caution">
    <text evidence="2">The sequence shown here is derived from an EMBL/GenBank/DDBJ whole genome shotgun (WGS) entry which is preliminary data.</text>
</comment>
<dbReference type="EMBL" id="CCBN010000001">
    <property type="protein sequence ID" value="CDO51340.1"/>
    <property type="molecule type" value="Genomic_DNA"/>
</dbReference>
<evidence type="ECO:0000313" key="3">
    <source>
        <dbReference type="Proteomes" id="UP000242525"/>
    </source>
</evidence>
<dbReference type="Proteomes" id="UP000242525">
    <property type="component" value="Unassembled WGS sequence"/>
</dbReference>
<organism evidence="2 3">
    <name type="scientific">Geotrichum candidum</name>
    <name type="common">Oospora lactis</name>
    <name type="synonym">Dipodascus geotrichum</name>
    <dbReference type="NCBI Taxonomy" id="1173061"/>
    <lineage>
        <taxon>Eukaryota</taxon>
        <taxon>Fungi</taxon>
        <taxon>Dikarya</taxon>
        <taxon>Ascomycota</taxon>
        <taxon>Saccharomycotina</taxon>
        <taxon>Dipodascomycetes</taxon>
        <taxon>Dipodascales</taxon>
        <taxon>Dipodascaceae</taxon>
        <taxon>Geotrichum</taxon>
    </lineage>
</organism>
<protein>
    <recommendedName>
        <fullName evidence="4">Pentacotripeptide-repeat region of PRORP domain-containing protein</fullName>
    </recommendedName>
</protein>
<evidence type="ECO:0000313" key="2">
    <source>
        <dbReference type="EMBL" id="CDO51340.1"/>
    </source>
</evidence>
<feature type="region of interest" description="Disordered" evidence="1">
    <location>
        <begin position="68"/>
        <end position="126"/>
    </location>
</feature>
<dbReference type="InterPro" id="IPR011990">
    <property type="entry name" value="TPR-like_helical_dom_sf"/>
</dbReference>